<dbReference type="Gene3D" id="1.25.40.20">
    <property type="entry name" value="Ankyrin repeat-containing domain"/>
    <property type="match status" value="1"/>
</dbReference>
<evidence type="ECO:0000313" key="4">
    <source>
        <dbReference type="EMBL" id="ORX48681.1"/>
    </source>
</evidence>
<name>A0A1Y1V7V6_9FUNG</name>
<dbReference type="PROSITE" id="PS50088">
    <property type="entry name" value="ANK_REPEAT"/>
    <property type="match status" value="2"/>
</dbReference>
<feature type="repeat" description="ANK" evidence="3">
    <location>
        <begin position="1"/>
        <end position="28"/>
    </location>
</feature>
<dbReference type="Proteomes" id="UP000193719">
    <property type="component" value="Unassembled WGS sequence"/>
</dbReference>
<feature type="non-terminal residue" evidence="4">
    <location>
        <position position="1"/>
    </location>
</feature>
<sequence length="120" mass="13829">LLDAIREGHVDMVKYFIDQGIDVNHHLERNDTFLLNSIENGSITIINYLIESGADINFPGREENRILYTPLKFAILLRKVYIIKYLVHHSADINKIPPFNSGTPLYFALLSKNDDIIQFI</sequence>
<keyword evidence="5" id="KW-1185">Reference proteome</keyword>
<feature type="repeat" description="ANK" evidence="3">
    <location>
        <begin position="29"/>
        <end position="61"/>
    </location>
</feature>
<dbReference type="EMBL" id="MCFH01000026">
    <property type="protein sequence ID" value="ORX48681.1"/>
    <property type="molecule type" value="Genomic_DNA"/>
</dbReference>
<organism evidence="4 5">
    <name type="scientific">Piromyces finnis</name>
    <dbReference type="NCBI Taxonomy" id="1754191"/>
    <lineage>
        <taxon>Eukaryota</taxon>
        <taxon>Fungi</taxon>
        <taxon>Fungi incertae sedis</taxon>
        <taxon>Chytridiomycota</taxon>
        <taxon>Chytridiomycota incertae sedis</taxon>
        <taxon>Neocallimastigomycetes</taxon>
        <taxon>Neocallimastigales</taxon>
        <taxon>Neocallimastigaceae</taxon>
        <taxon>Piromyces</taxon>
    </lineage>
</organism>
<reference evidence="4 5" key="2">
    <citation type="submission" date="2016-08" db="EMBL/GenBank/DDBJ databases">
        <title>Pervasive Adenine N6-methylation of Active Genes in Fungi.</title>
        <authorList>
            <consortium name="DOE Joint Genome Institute"/>
            <person name="Mondo S.J."/>
            <person name="Dannebaum R.O."/>
            <person name="Kuo R.C."/>
            <person name="Labutti K."/>
            <person name="Haridas S."/>
            <person name="Kuo A."/>
            <person name="Salamov A."/>
            <person name="Ahrendt S.R."/>
            <person name="Lipzen A."/>
            <person name="Sullivan W."/>
            <person name="Andreopoulos W.B."/>
            <person name="Clum A."/>
            <person name="Lindquist E."/>
            <person name="Daum C."/>
            <person name="Ramamoorthy G.K."/>
            <person name="Gryganskyi A."/>
            <person name="Culley D."/>
            <person name="Magnuson J.K."/>
            <person name="James T.Y."/>
            <person name="O'Malley M.A."/>
            <person name="Stajich J.E."/>
            <person name="Spatafora J.W."/>
            <person name="Visel A."/>
            <person name="Grigoriev I.V."/>
        </authorList>
    </citation>
    <scope>NUCLEOTIDE SEQUENCE [LARGE SCALE GENOMIC DNA]</scope>
    <source>
        <strain evidence="5">finn</strain>
    </source>
</reference>
<accession>A0A1Y1V7V6</accession>
<dbReference type="STRING" id="1754191.A0A1Y1V7V6"/>
<dbReference type="PANTHER" id="PTHR24171">
    <property type="entry name" value="ANKYRIN REPEAT DOMAIN-CONTAINING PROTEIN 39-RELATED"/>
    <property type="match status" value="1"/>
</dbReference>
<reference evidence="4 5" key="1">
    <citation type="submission" date="2016-08" db="EMBL/GenBank/DDBJ databases">
        <title>Genomes of anaerobic fungi encode conserved fungal cellulosomes for biomass hydrolysis.</title>
        <authorList>
            <consortium name="DOE Joint Genome Institute"/>
            <person name="Haitjema C.H."/>
            <person name="Gilmore S.P."/>
            <person name="Henske J.K."/>
            <person name="Solomon K.V."/>
            <person name="De Groot R."/>
            <person name="Kuo A."/>
            <person name="Mondo S.J."/>
            <person name="Salamov A.A."/>
            <person name="Labutti K."/>
            <person name="Zhao Z."/>
            <person name="Chiniquy J."/>
            <person name="Barry K."/>
            <person name="Brewer H.M."/>
            <person name="Purvine S.O."/>
            <person name="Wright A.T."/>
            <person name="Boxma B."/>
            <person name="Van Alen T."/>
            <person name="Hackstein J.H."/>
            <person name="Baker S.E."/>
            <person name="Grigoriev I.V."/>
            <person name="O'Malley M.A."/>
        </authorList>
    </citation>
    <scope>NUCLEOTIDE SEQUENCE [LARGE SCALE GENOMIC DNA]</scope>
    <source>
        <strain evidence="5">finn</strain>
    </source>
</reference>
<protein>
    <submittedName>
        <fullName evidence="4">Ankyrin</fullName>
    </submittedName>
</protein>
<dbReference type="Pfam" id="PF12796">
    <property type="entry name" value="Ank_2"/>
    <property type="match status" value="1"/>
</dbReference>
<gene>
    <name evidence="4" type="ORF">BCR36DRAFT_239366</name>
</gene>
<feature type="non-terminal residue" evidence="4">
    <location>
        <position position="120"/>
    </location>
</feature>
<keyword evidence="2 3" id="KW-0040">ANK repeat</keyword>
<dbReference type="SMART" id="SM00248">
    <property type="entry name" value="ANK"/>
    <property type="match status" value="3"/>
</dbReference>
<evidence type="ECO:0000313" key="5">
    <source>
        <dbReference type="Proteomes" id="UP000193719"/>
    </source>
</evidence>
<dbReference type="InterPro" id="IPR002110">
    <property type="entry name" value="Ankyrin_rpt"/>
</dbReference>
<dbReference type="InterPro" id="IPR036770">
    <property type="entry name" value="Ankyrin_rpt-contain_sf"/>
</dbReference>
<evidence type="ECO:0000256" key="3">
    <source>
        <dbReference type="PROSITE-ProRule" id="PRU00023"/>
    </source>
</evidence>
<evidence type="ECO:0000256" key="1">
    <source>
        <dbReference type="ARBA" id="ARBA00022737"/>
    </source>
</evidence>
<keyword evidence="1" id="KW-0677">Repeat</keyword>
<dbReference type="AlphaFoldDB" id="A0A1Y1V7V6"/>
<dbReference type="SUPFAM" id="SSF48403">
    <property type="entry name" value="Ankyrin repeat"/>
    <property type="match status" value="1"/>
</dbReference>
<dbReference type="PROSITE" id="PS50297">
    <property type="entry name" value="ANK_REP_REGION"/>
    <property type="match status" value="1"/>
</dbReference>
<evidence type="ECO:0000256" key="2">
    <source>
        <dbReference type="ARBA" id="ARBA00023043"/>
    </source>
</evidence>
<dbReference type="OrthoDB" id="20052at2759"/>
<comment type="caution">
    <text evidence="4">The sequence shown here is derived from an EMBL/GenBank/DDBJ whole genome shotgun (WGS) entry which is preliminary data.</text>
</comment>
<proteinExistence type="predicted"/>